<keyword evidence="3" id="KW-1185">Reference proteome</keyword>
<name>A0ABU9K2U2_9BACI</name>
<dbReference type="EMBL" id="JBBYAK010000002">
    <property type="protein sequence ID" value="MEL3959424.1"/>
    <property type="molecule type" value="Genomic_DNA"/>
</dbReference>
<comment type="caution">
    <text evidence="2">The sequence shown here is derived from an EMBL/GenBank/DDBJ whole genome shotgun (WGS) entry which is preliminary data.</text>
</comment>
<protein>
    <recommendedName>
        <fullName evidence="4">HNH endonuclease</fullName>
    </recommendedName>
</protein>
<evidence type="ECO:0000313" key="2">
    <source>
        <dbReference type="EMBL" id="MEL3959424.1"/>
    </source>
</evidence>
<feature type="coiled-coil region" evidence="1">
    <location>
        <begin position="70"/>
        <end position="109"/>
    </location>
</feature>
<sequence>MGNINKIIMIDNVQCKQCSKCKTIKPLDDFYRFNKGLGGRKSACKQCTKETDRVYREKHKEYYIEKNKYNNEYQKKWREANKEKERIRLKKWREENKEKYKIINKANKQRRKAMRKLLVSTVSKDDIESMLNHFQNKCSLSNERKNLHIDHFIALSTGHCGSYIGNLIPLSAELNISKRDENPFEWIKTRNDIDENKFNNVVKYLADLNGLNTNEYKEFVYWCYNNQRSIDDIKKDGSSLFNVEKTGYQCP</sequence>
<dbReference type="Proteomes" id="UP001459714">
    <property type="component" value="Unassembled WGS sequence"/>
</dbReference>
<evidence type="ECO:0000313" key="3">
    <source>
        <dbReference type="Proteomes" id="UP001459714"/>
    </source>
</evidence>
<accession>A0ABU9K2U2</accession>
<dbReference type="Gene3D" id="1.10.30.50">
    <property type="match status" value="1"/>
</dbReference>
<reference evidence="2 3" key="1">
    <citation type="submission" date="2024-03" db="EMBL/GenBank/DDBJ databases">
        <title>Bacilli Hybrid Assemblies.</title>
        <authorList>
            <person name="Kovac J."/>
        </authorList>
    </citation>
    <scope>NUCLEOTIDE SEQUENCE [LARGE SCALE GENOMIC DNA]</scope>
    <source>
        <strain evidence="2 3">FSL M8-0022</strain>
    </source>
</reference>
<evidence type="ECO:0000256" key="1">
    <source>
        <dbReference type="SAM" id="Coils"/>
    </source>
</evidence>
<gene>
    <name evidence="2" type="ORF">NST17_19925</name>
</gene>
<evidence type="ECO:0008006" key="4">
    <source>
        <dbReference type="Google" id="ProtNLM"/>
    </source>
</evidence>
<proteinExistence type="predicted"/>
<dbReference type="RefSeq" id="WP_342021061.1">
    <property type="nucleotide sequence ID" value="NZ_JBBYAK010000002.1"/>
</dbReference>
<organism evidence="2 3">
    <name type="scientific">Caldifermentibacillus hisashii</name>
    <dbReference type="NCBI Taxonomy" id="996558"/>
    <lineage>
        <taxon>Bacteria</taxon>
        <taxon>Bacillati</taxon>
        <taxon>Bacillota</taxon>
        <taxon>Bacilli</taxon>
        <taxon>Bacillales</taxon>
        <taxon>Bacillaceae</taxon>
        <taxon>Caldifermentibacillus</taxon>
    </lineage>
</organism>
<keyword evidence="1" id="KW-0175">Coiled coil</keyword>